<organism evidence="2 3">
    <name type="scientific">Microbacterium marinilacus</name>
    <dbReference type="NCBI Taxonomy" id="415209"/>
    <lineage>
        <taxon>Bacteria</taxon>
        <taxon>Bacillati</taxon>
        <taxon>Actinomycetota</taxon>
        <taxon>Actinomycetes</taxon>
        <taxon>Micrococcales</taxon>
        <taxon>Microbacteriaceae</taxon>
        <taxon>Microbacterium</taxon>
    </lineage>
</organism>
<dbReference type="Pfam" id="PF19136">
    <property type="entry name" value="DUF5819"/>
    <property type="match status" value="1"/>
</dbReference>
<dbReference type="RefSeq" id="WP_246604017.1">
    <property type="nucleotide sequence ID" value="NZ_BAAAYV010000009.1"/>
</dbReference>
<name>A0ABP7BHP6_9MICO</name>
<gene>
    <name evidence="2" type="ORF">GCM10022202_20490</name>
</gene>
<keyword evidence="3" id="KW-1185">Reference proteome</keyword>
<dbReference type="Proteomes" id="UP001410795">
    <property type="component" value="Unassembled WGS sequence"/>
</dbReference>
<protein>
    <submittedName>
        <fullName evidence="2">Uncharacterized protein</fullName>
    </submittedName>
</protein>
<feature type="transmembrane region" description="Helical" evidence="1">
    <location>
        <begin position="12"/>
        <end position="34"/>
    </location>
</feature>
<accession>A0ABP7BHP6</accession>
<evidence type="ECO:0000313" key="3">
    <source>
        <dbReference type="Proteomes" id="UP001410795"/>
    </source>
</evidence>
<keyword evidence="1" id="KW-0812">Transmembrane</keyword>
<keyword evidence="1" id="KW-0472">Membrane</keyword>
<reference evidence="3" key="1">
    <citation type="journal article" date="2019" name="Int. J. Syst. Evol. Microbiol.">
        <title>The Global Catalogue of Microorganisms (GCM) 10K type strain sequencing project: providing services to taxonomists for standard genome sequencing and annotation.</title>
        <authorList>
            <consortium name="The Broad Institute Genomics Platform"/>
            <consortium name="The Broad Institute Genome Sequencing Center for Infectious Disease"/>
            <person name="Wu L."/>
            <person name="Ma J."/>
        </authorList>
    </citation>
    <scope>NUCLEOTIDE SEQUENCE [LARGE SCALE GENOMIC DNA]</scope>
    <source>
        <strain evidence="3">JCM 16546</strain>
    </source>
</reference>
<keyword evidence="1" id="KW-1133">Transmembrane helix</keyword>
<evidence type="ECO:0000256" key="1">
    <source>
        <dbReference type="SAM" id="Phobius"/>
    </source>
</evidence>
<dbReference type="InterPro" id="IPR043857">
    <property type="entry name" value="DUF5819"/>
</dbReference>
<proteinExistence type="predicted"/>
<sequence>MTEKLVRRRPVTRVVMLVAVAFTAWHVLATFLWIAPVSPLREVVGQKVLAAYMLPVLGQSWSVFAPEPINGDYRFEVRALVDGQETEWVSATDVEVSMIRYNLFTPRAGIQAMDVSSQFKGAWGKLDDAGKEIVELNYFKPEWEERMAGSLAETSSEGTVDSYLEQEHRATAYATQVALAVWGDDVERVQFRATRQNVIPFAERHDPEAERPAVQYSPTGWRGLVVEDGQSSERFADVFREQYERMSR</sequence>
<evidence type="ECO:0000313" key="2">
    <source>
        <dbReference type="EMBL" id="GAA3659628.1"/>
    </source>
</evidence>
<comment type="caution">
    <text evidence="2">The sequence shown here is derived from an EMBL/GenBank/DDBJ whole genome shotgun (WGS) entry which is preliminary data.</text>
</comment>
<dbReference type="EMBL" id="BAAAYV010000009">
    <property type="protein sequence ID" value="GAA3659628.1"/>
    <property type="molecule type" value="Genomic_DNA"/>
</dbReference>